<reference evidence="1 2" key="1">
    <citation type="submission" date="2015-08" db="EMBL/GenBank/DDBJ databases">
        <title>Genomic sequence of Lactobacillus heilongjiangensis DSM 28069, isolated from Chinese traditional pickle.</title>
        <authorList>
            <person name="Jiang X."/>
            <person name="Zheng B."/>
            <person name="Cheng H."/>
        </authorList>
    </citation>
    <scope>NUCLEOTIDE SEQUENCE [LARGE SCALE GENOMIC DNA]</scope>
    <source>
        <strain evidence="1 2">DSM 28069</strain>
    </source>
</reference>
<organism evidence="1 2">
    <name type="scientific">Companilactobacillus heilongjiangensis</name>
    <dbReference type="NCBI Taxonomy" id="1074467"/>
    <lineage>
        <taxon>Bacteria</taxon>
        <taxon>Bacillati</taxon>
        <taxon>Bacillota</taxon>
        <taxon>Bacilli</taxon>
        <taxon>Lactobacillales</taxon>
        <taxon>Lactobacillaceae</taxon>
        <taxon>Companilactobacillus</taxon>
    </lineage>
</organism>
<sequence>MDSSEIKVLADNFLNLDDVQSALYNLKVGDRLEEVISIFDQKHLDNSVDESTVNKLVEYLNQEYSDYIFNLGRGFGAPHLYIAWRKLKKRNEKSHESKTMLDLEKELNKAGIHTDILFHTDPDKLLTDDEFESDLTFYKSIFK</sequence>
<gene>
    <name evidence="1" type="ORF">JP39_11120</name>
</gene>
<dbReference type="OrthoDB" id="2327513at2"/>
<evidence type="ECO:0000313" key="2">
    <source>
        <dbReference type="Proteomes" id="UP000061546"/>
    </source>
</evidence>
<dbReference type="KEGG" id="lhi:JP39_11120"/>
<dbReference type="EMBL" id="CP012559">
    <property type="protein sequence ID" value="ALB29859.1"/>
    <property type="molecule type" value="Genomic_DNA"/>
</dbReference>
<keyword evidence="2" id="KW-1185">Reference proteome</keyword>
<proteinExistence type="predicted"/>
<dbReference type="Proteomes" id="UP000061546">
    <property type="component" value="Chromosome"/>
</dbReference>
<name>A0A0K2LEY3_9LACO</name>
<accession>A0A0K2LEY3</accession>
<protein>
    <submittedName>
        <fullName evidence="1">Uncharacterized protein</fullName>
    </submittedName>
</protein>
<evidence type="ECO:0000313" key="1">
    <source>
        <dbReference type="EMBL" id="ALB29859.1"/>
    </source>
</evidence>
<dbReference type="AlphaFoldDB" id="A0A0K2LEY3"/>
<dbReference type="RefSeq" id="WP_041500128.1">
    <property type="nucleotide sequence ID" value="NZ_BJDV01000003.1"/>
</dbReference>